<evidence type="ECO:0000256" key="6">
    <source>
        <dbReference type="ARBA" id="ARBA00022723"/>
    </source>
</evidence>
<sequence length="293" mass="32867">MLSHAATLFVEGYETSSIVMSYTLFELAVNPDIQERVRDEIDATLKESEGEMTLDTIGKMAYLDKVLSGKQGPVWSKMACLDKVLSGKQGPAWSKMACLYKVLSGKQGPAWSKMACLYKVLSGKQGPAWSKMTCLDKVLSEAMRKYPVIGTMTRVCTKPCQLKSPSGLSCNVEVGTSVIIPLLALHHDPKHYPDPERFDPERFNEENIAKRHRFTYLPFGEGPRICIGIKFALAQIKVALVTIILHYKVSVNKKTILPLTMDKRSLLTYPTGGLWLDFNKRNQHDPINQWLSN</sequence>
<evidence type="ECO:0000256" key="7">
    <source>
        <dbReference type="ARBA" id="ARBA00022824"/>
    </source>
</evidence>
<protein>
    <recommendedName>
        <fullName evidence="16">Cytochrome P450</fullName>
    </recommendedName>
</protein>
<evidence type="ECO:0000256" key="11">
    <source>
        <dbReference type="ARBA" id="ARBA00023033"/>
    </source>
</evidence>
<organism evidence="15">
    <name type="scientific">Timema genevievae</name>
    <name type="common">Walking stick</name>
    <dbReference type="NCBI Taxonomy" id="629358"/>
    <lineage>
        <taxon>Eukaryota</taxon>
        <taxon>Metazoa</taxon>
        <taxon>Ecdysozoa</taxon>
        <taxon>Arthropoda</taxon>
        <taxon>Hexapoda</taxon>
        <taxon>Insecta</taxon>
        <taxon>Pterygota</taxon>
        <taxon>Neoptera</taxon>
        <taxon>Polyneoptera</taxon>
        <taxon>Phasmatodea</taxon>
        <taxon>Timematodea</taxon>
        <taxon>Timematoidea</taxon>
        <taxon>Timematidae</taxon>
        <taxon>Timema</taxon>
    </lineage>
</organism>
<dbReference type="PRINTS" id="PR00463">
    <property type="entry name" value="EP450I"/>
</dbReference>
<comment type="similarity">
    <text evidence="4 14">Belongs to the cytochrome P450 family.</text>
</comment>
<dbReference type="PANTHER" id="PTHR24292">
    <property type="entry name" value="CYTOCHROME P450"/>
    <property type="match status" value="1"/>
</dbReference>
<evidence type="ECO:0000256" key="2">
    <source>
        <dbReference type="ARBA" id="ARBA00004174"/>
    </source>
</evidence>
<evidence type="ECO:0008006" key="16">
    <source>
        <dbReference type="Google" id="ProtNLM"/>
    </source>
</evidence>
<dbReference type="GO" id="GO:0005789">
    <property type="term" value="C:endoplasmic reticulum membrane"/>
    <property type="evidence" value="ECO:0007669"/>
    <property type="project" value="UniProtKB-SubCell"/>
</dbReference>
<proteinExistence type="inferred from homology"/>
<keyword evidence="5 13" id="KW-0349">Heme</keyword>
<reference evidence="15" key="1">
    <citation type="submission" date="2020-11" db="EMBL/GenBank/DDBJ databases">
        <authorList>
            <person name="Tran Van P."/>
        </authorList>
    </citation>
    <scope>NUCLEOTIDE SEQUENCE</scope>
</reference>
<dbReference type="InterPro" id="IPR050476">
    <property type="entry name" value="Insect_CytP450_Detox"/>
</dbReference>
<evidence type="ECO:0000256" key="4">
    <source>
        <dbReference type="ARBA" id="ARBA00010617"/>
    </source>
</evidence>
<evidence type="ECO:0000256" key="10">
    <source>
        <dbReference type="ARBA" id="ARBA00023004"/>
    </source>
</evidence>
<gene>
    <name evidence="15" type="ORF">TGEB3V08_LOCUS11456</name>
</gene>
<evidence type="ECO:0000256" key="14">
    <source>
        <dbReference type="RuleBase" id="RU000461"/>
    </source>
</evidence>
<dbReference type="PANTHER" id="PTHR24292:SF54">
    <property type="entry name" value="CYP9F3-RELATED"/>
    <property type="match status" value="1"/>
</dbReference>
<keyword evidence="12" id="KW-0472">Membrane</keyword>
<feature type="binding site" description="axial binding residue" evidence="13">
    <location>
        <position position="226"/>
    </location>
    <ligand>
        <name>heme</name>
        <dbReference type="ChEBI" id="CHEBI:30413"/>
    </ligand>
    <ligandPart>
        <name>Fe</name>
        <dbReference type="ChEBI" id="CHEBI:18248"/>
    </ligandPart>
</feature>
<accession>A0A7R9K986</accession>
<dbReference type="PROSITE" id="PS00086">
    <property type="entry name" value="CYTOCHROME_P450"/>
    <property type="match status" value="1"/>
</dbReference>
<name>A0A7R9K986_TIMGE</name>
<evidence type="ECO:0000256" key="13">
    <source>
        <dbReference type="PIRSR" id="PIRSR602401-1"/>
    </source>
</evidence>
<keyword evidence="8" id="KW-0492">Microsome</keyword>
<dbReference type="Pfam" id="PF00067">
    <property type="entry name" value="p450"/>
    <property type="match status" value="2"/>
</dbReference>
<dbReference type="InterPro" id="IPR017972">
    <property type="entry name" value="Cyt_P450_CS"/>
</dbReference>
<evidence type="ECO:0000256" key="3">
    <source>
        <dbReference type="ARBA" id="ARBA00004406"/>
    </source>
</evidence>
<evidence type="ECO:0000256" key="8">
    <source>
        <dbReference type="ARBA" id="ARBA00022848"/>
    </source>
</evidence>
<keyword evidence="9 14" id="KW-0560">Oxidoreductase</keyword>
<keyword evidence="11 14" id="KW-0503">Monooxygenase</keyword>
<dbReference type="GO" id="GO:0016705">
    <property type="term" value="F:oxidoreductase activity, acting on paired donors, with incorporation or reduction of molecular oxygen"/>
    <property type="evidence" value="ECO:0007669"/>
    <property type="project" value="InterPro"/>
</dbReference>
<dbReference type="GO" id="GO:0005506">
    <property type="term" value="F:iron ion binding"/>
    <property type="evidence" value="ECO:0007669"/>
    <property type="project" value="InterPro"/>
</dbReference>
<dbReference type="PRINTS" id="PR00385">
    <property type="entry name" value="P450"/>
</dbReference>
<comment type="cofactor">
    <cofactor evidence="1 13">
        <name>heme</name>
        <dbReference type="ChEBI" id="CHEBI:30413"/>
    </cofactor>
</comment>
<dbReference type="AlphaFoldDB" id="A0A7R9K986"/>
<keyword evidence="10 13" id="KW-0408">Iron</keyword>
<keyword evidence="6 13" id="KW-0479">Metal-binding</keyword>
<dbReference type="InterPro" id="IPR036396">
    <property type="entry name" value="Cyt_P450_sf"/>
</dbReference>
<dbReference type="GO" id="GO:0020037">
    <property type="term" value="F:heme binding"/>
    <property type="evidence" value="ECO:0007669"/>
    <property type="project" value="InterPro"/>
</dbReference>
<dbReference type="SUPFAM" id="SSF48264">
    <property type="entry name" value="Cytochrome P450"/>
    <property type="match status" value="1"/>
</dbReference>
<dbReference type="Gene3D" id="1.10.630.10">
    <property type="entry name" value="Cytochrome P450"/>
    <property type="match status" value="2"/>
</dbReference>
<evidence type="ECO:0000256" key="5">
    <source>
        <dbReference type="ARBA" id="ARBA00022617"/>
    </source>
</evidence>
<comment type="subcellular location">
    <subcellularLocation>
        <location evidence="3">Endoplasmic reticulum membrane</location>
        <topology evidence="3">Peripheral membrane protein</topology>
    </subcellularLocation>
    <subcellularLocation>
        <location evidence="2">Microsome membrane</location>
        <topology evidence="2">Peripheral membrane protein</topology>
    </subcellularLocation>
</comment>
<dbReference type="InterPro" id="IPR001128">
    <property type="entry name" value="Cyt_P450"/>
</dbReference>
<evidence type="ECO:0000313" key="15">
    <source>
        <dbReference type="EMBL" id="CAD7614681.1"/>
    </source>
</evidence>
<evidence type="ECO:0000256" key="1">
    <source>
        <dbReference type="ARBA" id="ARBA00001971"/>
    </source>
</evidence>
<dbReference type="InterPro" id="IPR002401">
    <property type="entry name" value="Cyt_P450_E_grp-I"/>
</dbReference>
<dbReference type="GO" id="GO:0004497">
    <property type="term" value="F:monooxygenase activity"/>
    <property type="evidence" value="ECO:0007669"/>
    <property type="project" value="UniProtKB-KW"/>
</dbReference>
<evidence type="ECO:0000256" key="12">
    <source>
        <dbReference type="ARBA" id="ARBA00023136"/>
    </source>
</evidence>
<keyword evidence="7" id="KW-0256">Endoplasmic reticulum</keyword>
<dbReference type="EMBL" id="OE850474">
    <property type="protein sequence ID" value="CAD7614681.1"/>
    <property type="molecule type" value="Genomic_DNA"/>
</dbReference>
<evidence type="ECO:0000256" key="9">
    <source>
        <dbReference type="ARBA" id="ARBA00023002"/>
    </source>
</evidence>